<protein>
    <submittedName>
        <fullName evidence="2">Uncharacterized protein</fullName>
    </submittedName>
</protein>
<comment type="caution">
    <text evidence="2">The sequence shown here is derived from an EMBL/GenBank/DDBJ whole genome shotgun (WGS) entry which is preliminary data.</text>
</comment>
<gene>
    <name evidence="2" type="ORF">LPJ61_003970</name>
</gene>
<reference evidence="2" key="1">
    <citation type="submission" date="2022-07" db="EMBL/GenBank/DDBJ databases">
        <title>Phylogenomic reconstructions and comparative analyses of Kickxellomycotina fungi.</title>
        <authorList>
            <person name="Reynolds N.K."/>
            <person name="Stajich J.E."/>
            <person name="Barry K."/>
            <person name="Grigoriev I.V."/>
            <person name="Crous P."/>
            <person name="Smith M.E."/>
        </authorList>
    </citation>
    <scope>NUCLEOTIDE SEQUENCE</scope>
    <source>
        <strain evidence="2">BCRC 34381</strain>
    </source>
</reference>
<evidence type="ECO:0000256" key="1">
    <source>
        <dbReference type="SAM" id="MobiDB-lite"/>
    </source>
</evidence>
<name>A0A9W8CY40_9FUNG</name>
<dbReference type="OrthoDB" id="5596068at2759"/>
<proteinExistence type="predicted"/>
<sequence length="147" mass="16354">MSANASWALRAWKRLFGHWQQYTTAPVEPEDLVPGGSSDTSRGDGGDIKVFYVGKDVDRKTIKRQSCCSTNGHGDDVYGSLFDSRPYMPDNTAPDNAVPYLDDSNEEQIAAHIARRQSLLRRKLRRVGLMLPRHSGEALPALSLVRP</sequence>
<organism evidence="2 3">
    <name type="scientific">Coemansia biformis</name>
    <dbReference type="NCBI Taxonomy" id="1286918"/>
    <lineage>
        <taxon>Eukaryota</taxon>
        <taxon>Fungi</taxon>
        <taxon>Fungi incertae sedis</taxon>
        <taxon>Zoopagomycota</taxon>
        <taxon>Kickxellomycotina</taxon>
        <taxon>Kickxellomycetes</taxon>
        <taxon>Kickxellales</taxon>
        <taxon>Kickxellaceae</taxon>
        <taxon>Coemansia</taxon>
    </lineage>
</organism>
<dbReference type="EMBL" id="JANBOI010000785">
    <property type="protein sequence ID" value="KAJ1728567.1"/>
    <property type="molecule type" value="Genomic_DNA"/>
</dbReference>
<dbReference type="Proteomes" id="UP001143981">
    <property type="component" value="Unassembled WGS sequence"/>
</dbReference>
<evidence type="ECO:0000313" key="2">
    <source>
        <dbReference type="EMBL" id="KAJ1728567.1"/>
    </source>
</evidence>
<accession>A0A9W8CY40</accession>
<keyword evidence="3" id="KW-1185">Reference proteome</keyword>
<feature type="region of interest" description="Disordered" evidence="1">
    <location>
        <begin position="27"/>
        <end position="46"/>
    </location>
</feature>
<dbReference type="AlphaFoldDB" id="A0A9W8CY40"/>
<evidence type="ECO:0000313" key="3">
    <source>
        <dbReference type="Proteomes" id="UP001143981"/>
    </source>
</evidence>